<dbReference type="Proteomes" id="UP001165079">
    <property type="component" value="Unassembled WGS sequence"/>
</dbReference>
<proteinExistence type="predicted"/>
<comment type="caution">
    <text evidence="2">The sequence shown here is derived from an EMBL/GenBank/DDBJ whole genome shotgun (WGS) entry which is preliminary data.</text>
</comment>
<dbReference type="SUPFAM" id="SSF52540">
    <property type="entry name" value="P-loop containing nucleoside triphosphate hydrolases"/>
    <property type="match status" value="1"/>
</dbReference>
<dbReference type="CDD" id="cd02042">
    <property type="entry name" value="ParAB_family"/>
    <property type="match status" value="1"/>
</dbReference>
<dbReference type="PANTHER" id="PTHR13696">
    <property type="entry name" value="P-LOOP CONTAINING NUCLEOSIDE TRIPHOSPHATE HYDROLASE"/>
    <property type="match status" value="1"/>
</dbReference>
<dbReference type="Pfam" id="PF13614">
    <property type="entry name" value="AAA_31"/>
    <property type="match status" value="1"/>
</dbReference>
<dbReference type="RefSeq" id="WP_285664602.1">
    <property type="nucleotide sequence ID" value="NZ_BSTX01000003.1"/>
</dbReference>
<reference evidence="2" key="1">
    <citation type="submission" date="2023-03" db="EMBL/GenBank/DDBJ databases">
        <title>Actinorhabdospora filicis NBRC 111898.</title>
        <authorList>
            <person name="Ichikawa N."/>
            <person name="Sato H."/>
            <person name="Tonouchi N."/>
        </authorList>
    </citation>
    <scope>NUCLEOTIDE SEQUENCE</scope>
    <source>
        <strain evidence="2">NBRC 111898</strain>
    </source>
</reference>
<feature type="domain" description="AAA" evidence="1">
    <location>
        <begin position="5"/>
        <end position="187"/>
    </location>
</feature>
<dbReference type="InterPro" id="IPR050678">
    <property type="entry name" value="DNA_Partitioning_ATPase"/>
</dbReference>
<dbReference type="PANTHER" id="PTHR13696:SF99">
    <property type="entry name" value="COBYRINIC ACID AC-DIAMIDE SYNTHASE"/>
    <property type="match status" value="1"/>
</dbReference>
<keyword evidence="3" id="KW-1185">Reference proteome</keyword>
<evidence type="ECO:0000259" key="1">
    <source>
        <dbReference type="Pfam" id="PF13614"/>
    </source>
</evidence>
<dbReference type="InterPro" id="IPR025669">
    <property type="entry name" value="AAA_dom"/>
</dbReference>
<gene>
    <name evidence="2" type="ORF">Afil01_42560</name>
</gene>
<evidence type="ECO:0000313" key="3">
    <source>
        <dbReference type="Proteomes" id="UP001165079"/>
    </source>
</evidence>
<dbReference type="EMBL" id="BSTX01000003">
    <property type="protein sequence ID" value="GLZ79449.1"/>
    <property type="molecule type" value="Genomic_DNA"/>
</dbReference>
<evidence type="ECO:0000313" key="2">
    <source>
        <dbReference type="EMBL" id="GLZ79449.1"/>
    </source>
</evidence>
<name>A0A9W6SP50_9ACTN</name>
<dbReference type="Gene3D" id="3.40.50.300">
    <property type="entry name" value="P-loop containing nucleotide triphosphate hydrolases"/>
    <property type="match status" value="1"/>
</dbReference>
<sequence>MISLAFYDLLAGSGKTTLAYHLAHMFQRSGLTILTVDLDPQADLTRVFLTEDDSSDLWPQPALFELAEPSAPPLTSADSSIELPGPRRINDGIWLLPGHVGLFRFESPLAASWQPALAGDPAAIENITTFRRLIAQAAESVSADLVLIDIGPNLDAISRSALLAADAFITPLNGNLRSQLSISTLGPAVRKWWDAWSKLRLEHPESAAAQSIGQAVPLGYTITKLDRRRTKDFWIDNLIEIYQHAFLDPDDDPSDYDLGRLRYYGSLMELAERAHKPMFDLRPSDGAIGSTQKYVQICRDEFRALADNILDRLDRVRKP</sequence>
<dbReference type="InterPro" id="IPR027417">
    <property type="entry name" value="P-loop_NTPase"/>
</dbReference>
<protein>
    <recommendedName>
        <fullName evidence="1">AAA domain-containing protein</fullName>
    </recommendedName>
</protein>
<organism evidence="2 3">
    <name type="scientific">Actinorhabdospora filicis</name>
    <dbReference type="NCBI Taxonomy" id="1785913"/>
    <lineage>
        <taxon>Bacteria</taxon>
        <taxon>Bacillati</taxon>
        <taxon>Actinomycetota</taxon>
        <taxon>Actinomycetes</taxon>
        <taxon>Micromonosporales</taxon>
        <taxon>Micromonosporaceae</taxon>
        <taxon>Actinorhabdospora</taxon>
    </lineage>
</organism>
<dbReference type="AlphaFoldDB" id="A0A9W6SP50"/>
<accession>A0A9W6SP50</accession>